<reference evidence="6 7" key="1">
    <citation type="submission" date="2017-02" db="EMBL/GenBank/DDBJ databases">
        <authorList>
            <person name="Peterson S.W."/>
        </authorList>
    </citation>
    <scope>NUCLEOTIDE SEQUENCE [LARGE SCALE GENOMIC DNA]</scope>
    <source>
        <strain evidence="6 7">SRS1_H2-8</strain>
    </source>
</reference>
<dbReference type="InterPro" id="IPR016163">
    <property type="entry name" value="Ald_DH_C"/>
</dbReference>
<dbReference type="Gene3D" id="3.40.605.10">
    <property type="entry name" value="Aldehyde Dehydrogenase, Chain A, domain 1"/>
    <property type="match status" value="1"/>
</dbReference>
<evidence type="ECO:0000256" key="4">
    <source>
        <dbReference type="RuleBase" id="RU003345"/>
    </source>
</evidence>
<dbReference type="AlphaFoldDB" id="A0A2N8UGB6"/>
<comment type="similarity">
    <text evidence="1 4">Belongs to the aldehyde dehydrogenase family.</text>
</comment>
<dbReference type="InterPro" id="IPR029510">
    <property type="entry name" value="Ald_DH_CS_GLU"/>
</dbReference>
<evidence type="ECO:0000256" key="1">
    <source>
        <dbReference type="ARBA" id="ARBA00009986"/>
    </source>
</evidence>
<dbReference type="GO" id="GO:0016620">
    <property type="term" value="F:oxidoreductase activity, acting on the aldehyde or oxo group of donors, NAD or NADP as acceptor"/>
    <property type="evidence" value="ECO:0007669"/>
    <property type="project" value="InterPro"/>
</dbReference>
<dbReference type="FunFam" id="3.40.309.10:FF:000024">
    <property type="entry name" value="Betaine aldehyde dehydrogenase"/>
    <property type="match status" value="1"/>
</dbReference>
<dbReference type="InterPro" id="IPR016162">
    <property type="entry name" value="Ald_DH_N"/>
</dbReference>
<evidence type="ECO:0000313" key="6">
    <source>
        <dbReference type="EMBL" id="SJX64007.1"/>
    </source>
</evidence>
<dbReference type="Proteomes" id="UP000239563">
    <property type="component" value="Chromosome X"/>
</dbReference>
<evidence type="ECO:0000259" key="5">
    <source>
        <dbReference type="Pfam" id="PF00171"/>
    </source>
</evidence>
<keyword evidence="2 4" id="KW-0560">Oxidoreductase</keyword>
<organism evidence="6 7">
    <name type="scientific">Sporisorium reilianum f. sp. reilianum</name>
    <dbReference type="NCBI Taxonomy" id="72559"/>
    <lineage>
        <taxon>Eukaryota</taxon>
        <taxon>Fungi</taxon>
        <taxon>Dikarya</taxon>
        <taxon>Basidiomycota</taxon>
        <taxon>Ustilaginomycotina</taxon>
        <taxon>Ustilaginomycetes</taxon>
        <taxon>Ustilaginales</taxon>
        <taxon>Ustilaginaceae</taxon>
        <taxon>Sporisorium</taxon>
    </lineage>
</organism>
<dbReference type="EMBL" id="LT795063">
    <property type="protein sequence ID" value="SJX64007.1"/>
    <property type="molecule type" value="Genomic_DNA"/>
</dbReference>
<proteinExistence type="inferred from homology"/>
<evidence type="ECO:0000256" key="2">
    <source>
        <dbReference type="ARBA" id="ARBA00023002"/>
    </source>
</evidence>
<dbReference type="Pfam" id="PF00171">
    <property type="entry name" value="Aldedh"/>
    <property type="match status" value="1"/>
</dbReference>
<evidence type="ECO:0000313" key="7">
    <source>
        <dbReference type="Proteomes" id="UP000239563"/>
    </source>
</evidence>
<evidence type="ECO:0000256" key="3">
    <source>
        <dbReference type="PROSITE-ProRule" id="PRU10007"/>
    </source>
</evidence>
<feature type="domain" description="Aldehyde dehydrogenase" evidence="5">
    <location>
        <begin position="107"/>
        <end position="594"/>
    </location>
</feature>
<dbReference type="InterPro" id="IPR015590">
    <property type="entry name" value="Aldehyde_DH_dom"/>
</dbReference>
<feature type="active site" evidence="3">
    <location>
        <position position="347"/>
    </location>
</feature>
<name>A0A2N8UGB6_9BASI</name>
<protein>
    <submittedName>
        <fullName evidence="6">Related to aldehyde dehydrogenase</fullName>
    </submittedName>
</protein>
<dbReference type="Gene3D" id="3.40.309.10">
    <property type="entry name" value="Aldehyde Dehydrogenase, Chain A, domain 2"/>
    <property type="match status" value="1"/>
</dbReference>
<dbReference type="PROSITE" id="PS00687">
    <property type="entry name" value="ALDEHYDE_DEHYDR_GLU"/>
    <property type="match status" value="1"/>
</dbReference>
<sequence length="647" mass="70382">MASLLRLPTSADALSLYMHQLQLELKLFVVQTDLFLFELLPALRNSSVRSPSSVVFTFLIVLVISRIGSAVNAYVAEQGVSVSIAAPPQARAGWTGTVLPNPSIRDSSKPGKIICYDPATAYLIGEVDADTPDTIARKIGLAQKAQLQWARSSFALRRKALRTMQAWVVRDAETITRVAARDTGKTAIDAAFGELLTTCSKLAWTIANGERVLRTQTRANNLLLAHKVCQVRHEPMGVVAACVSWNYSAHNVMGPVIAALFAGNAIVVKASELVAWSAKYFVDAMRQCLRASGCDPELIQLVTCWPDAAEALTQSVDIAHITFIGSEGVGRLVAQAATKQLTPVTLELGGKDPAILLKDADLRYFGSTFMRSCFQGAGQNCIGIERFIVDAAISDRLASIVEPRIRALKLGSFMDDSPFGASSTSSKVAEDARVDMGAMITDARFERLEQLIADAVAHGAKLLVGGKRFRHARWKHGHYFTPTLLTNVSPEMAIANEELFAPIFLIIPFATSDLDAAIRIANGTRYGLGSSVFGSKLDQCTYVGDRLQAGMVNINDFGVSYLNQGLPFGGVKKSGYGRFAGPEGLLAMTQPKAVTRDRVFSWIRTGIPPRLDYPLERPDRSWRFVNGLLRVVYGGWWSKVRGVVDLV</sequence>
<accession>A0A2N8UGB6</accession>
<dbReference type="PANTHER" id="PTHR11699">
    <property type="entry name" value="ALDEHYDE DEHYDROGENASE-RELATED"/>
    <property type="match status" value="1"/>
</dbReference>
<dbReference type="InterPro" id="IPR016161">
    <property type="entry name" value="Ald_DH/histidinol_DH"/>
</dbReference>
<gene>
    <name evidence="6" type="ORF">SRS1_14662</name>
</gene>
<dbReference type="SUPFAM" id="SSF53720">
    <property type="entry name" value="ALDH-like"/>
    <property type="match status" value="1"/>
</dbReference>